<sequence length="486" mass="55972">MILNTIYLQTMTSEKVGLVIQQNNEVKQVSIDRTSFSSVVGTIYIGRVKRIDHGLQAAFVDIGHKKLAFLPKKEVPLSRENPKLSIENLLHEGMNLIVQVVKDPFDHKGARITANVTLPGHYFIYLPFGNYFAASKKMNDQDKEQLKSMIREWSTGEEGAILRTSATQAEQRELKNEWDLLQRKWMEITDKAKKEKPPQALFVDREIPDRFLRKYATNQVTEVICDEVELVQEMKIKYPHLQSKIKWTDNIEKAAPVSIPQLLATLTNKTVKLSSGIELVIEKTEALTVIDVNTATYSGKWNKEQTVLGANLEAAKEAAKQIRLRNLSGIILIDFIDMKRIENHDQVWQEMKKQCQQDPTFCQVIGFTNLGILEMTRKREGVDLYSILCQPSRREWTALSFAYQLERELLSYRRQDHAALVIEVNPDVLEQFLLHIDINRFNEYMKIPIYVEKKTLGERQFVIKFIGDLNWLQHSGSTAVAIDKLI</sequence>
<keyword evidence="5" id="KW-0694">RNA-binding</keyword>
<dbReference type="GO" id="GO:0006364">
    <property type="term" value="P:rRNA processing"/>
    <property type="evidence" value="ECO:0007669"/>
    <property type="project" value="TreeGrafter"/>
</dbReference>
<feature type="domain" description="S1 motif" evidence="6">
    <location>
        <begin position="39"/>
        <end position="115"/>
    </location>
</feature>
<dbReference type="GO" id="GO:0004540">
    <property type="term" value="F:RNA nuclease activity"/>
    <property type="evidence" value="ECO:0007669"/>
    <property type="project" value="InterPro"/>
</dbReference>
<dbReference type="InterPro" id="IPR019307">
    <property type="entry name" value="RNA-bd_AU-1/RNase_E/G"/>
</dbReference>
<dbReference type="SUPFAM" id="SSF50249">
    <property type="entry name" value="Nucleic acid-binding proteins"/>
    <property type="match status" value="1"/>
</dbReference>
<dbReference type="PANTHER" id="PTHR30001:SF0">
    <property type="entry name" value="RIBONUCLEASE G"/>
    <property type="match status" value="1"/>
</dbReference>
<dbReference type="InterPro" id="IPR003029">
    <property type="entry name" value="S1_domain"/>
</dbReference>
<evidence type="ECO:0000256" key="3">
    <source>
        <dbReference type="ARBA" id="ARBA00022801"/>
    </source>
</evidence>
<keyword evidence="3" id="KW-0378">Hydrolase</keyword>
<dbReference type="OrthoDB" id="9804278at2"/>
<evidence type="ECO:0000256" key="1">
    <source>
        <dbReference type="ARBA" id="ARBA00001946"/>
    </source>
</evidence>
<dbReference type="AlphaFoldDB" id="A0A6G1XBR2"/>
<accession>A0A6G1XBR2</accession>
<evidence type="ECO:0000256" key="2">
    <source>
        <dbReference type="ARBA" id="ARBA00022723"/>
    </source>
</evidence>
<keyword evidence="2" id="KW-0479">Metal-binding</keyword>
<evidence type="ECO:0000256" key="5">
    <source>
        <dbReference type="ARBA" id="ARBA00022884"/>
    </source>
</evidence>
<protein>
    <submittedName>
        <fullName evidence="7">Rne/Rng family ribonuclease</fullName>
    </submittedName>
</protein>
<reference evidence="7 8" key="1">
    <citation type="submission" date="2019-11" db="EMBL/GenBank/DDBJ databases">
        <authorList>
            <person name="Li J."/>
        </authorList>
    </citation>
    <scope>NUCLEOTIDE SEQUENCE [LARGE SCALE GENOMIC DNA]</scope>
    <source>
        <strain evidence="7 8">J4</strain>
    </source>
</reference>
<evidence type="ECO:0000313" key="8">
    <source>
        <dbReference type="Proteomes" id="UP000480185"/>
    </source>
</evidence>
<dbReference type="NCBIfam" id="TIGR00757">
    <property type="entry name" value="RNaseEG"/>
    <property type="match status" value="1"/>
</dbReference>
<evidence type="ECO:0000313" key="7">
    <source>
        <dbReference type="EMBL" id="MRG88228.1"/>
    </source>
</evidence>
<gene>
    <name evidence="7" type="ORF">GH754_18390</name>
</gene>
<dbReference type="GO" id="GO:0016787">
    <property type="term" value="F:hydrolase activity"/>
    <property type="evidence" value="ECO:0007669"/>
    <property type="project" value="UniProtKB-KW"/>
</dbReference>
<dbReference type="GO" id="GO:0005737">
    <property type="term" value="C:cytoplasm"/>
    <property type="evidence" value="ECO:0007669"/>
    <property type="project" value="TreeGrafter"/>
</dbReference>
<dbReference type="SMART" id="SM00316">
    <property type="entry name" value="S1"/>
    <property type="match status" value="1"/>
</dbReference>
<dbReference type="EMBL" id="WJNH01000018">
    <property type="protein sequence ID" value="MRG88228.1"/>
    <property type="molecule type" value="Genomic_DNA"/>
</dbReference>
<evidence type="ECO:0000256" key="4">
    <source>
        <dbReference type="ARBA" id="ARBA00022842"/>
    </source>
</evidence>
<dbReference type="InterPro" id="IPR004659">
    <property type="entry name" value="RNase_E/G"/>
</dbReference>
<dbReference type="InterPro" id="IPR012340">
    <property type="entry name" value="NA-bd_OB-fold"/>
</dbReference>
<proteinExistence type="predicted"/>
<dbReference type="GO" id="GO:0046872">
    <property type="term" value="F:metal ion binding"/>
    <property type="evidence" value="ECO:0007669"/>
    <property type="project" value="UniProtKB-KW"/>
</dbReference>
<dbReference type="PANTHER" id="PTHR30001">
    <property type="entry name" value="RIBONUCLEASE"/>
    <property type="match status" value="1"/>
</dbReference>
<organism evidence="7 8">
    <name type="scientific">Salinibacillus xinjiangensis</name>
    <dbReference type="NCBI Taxonomy" id="1229268"/>
    <lineage>
        <taxon>Bacteria</taxon>
        <taxon>Bacillati</taxon>
        <taxon>Bacillota</taxon>
        <taxon>Bacilli</taxon>
        <taxon>Bacillales</taxon>
        <taxon>Bacillaceae</taxon>
        <taxon>Salinibacillus</taxon>
    </lineage>
</organism>
<keyword evidence="4" id="KW-0460">Magnesium</keyword>
<dbReference type="Pfam" id="PF10150">
    <property type="entry name" value="RNase_E_G"/>
    <property type="match status" value="1"/>
</dbReference>
<name>A0A6G1XBR2_9BACI</name>
<dbReference type="CDD" id="cd04453">
    <property type="entry name" value="S1_RNase_E"/>
    <property type="match status" value="1"/>
</dbReference>
<evidence type="ECO:0000259" key="6">
    <source>
        <dbReference type="SMART" id="SM00316"/>
    </source>
</evidence>
<dbReference type="GO" id="GO:0003723">
    <property type="term" value="F:RNA binding"/>
    <property type="evidence" value="ECO:0007669"/>
    <property type="project" value="UniProtKB-KW"/>
</dbReference>
<dbReference type="Gene3D" id="2.40.50.140">
    <property type="entry name" value="Nucleic acid-binding proteins"/>
    <property type="match status" value="1"/>
</dbReference>
<dbReference type="Proteomes" id="UP000480185">
    <property type="component" value="Unassembled WGS sequence"/>
</dbReference>
<keyword evidence="8" id="KW-1185">Reference proteome</keyword>
<comment type="cofactor">
    <cofactor evidence="1">
        <name>Mg(2+)</name>
        <dbReference type="ChEBI" id="CHEBI:18420"/>
    </cofactor>
</comment>
<comment type="caution">
    <text evidence="7">The sequence shown here is derived from an EMBL/GenBank/DDBJ whole genome shotgun (WGS) entry which is preliminary data.</text>
</comment>